<proteinExistence type="predicted"/>
<accession>A0A1X1W1H5</accession>
<name>A0A1X1W1H5_MYCGO</name>
<dbReference type="InterPro" id="IPR010982">
    <property type="entry name" value="Lambda_DNA-bd_dom_sf"/>
</dbReference>
<organism evidence="2 3">
    <name type="scientific">Mycobacterium gordonae</name>
    <dbReference type="NCBI Taxonomy" id="1778"/>
    <lineage>
        <taxon>Bacteria</taxon>
        <taxon>Bacillati</taxon>
        <taxon>Actinomycetota</taxon>
        <taxon>Actinomycetes</taxon>
        <taxon>Mycobacteriales</taxon>
        <taxon>Mycobacteriaceae</taxon>
        <taxon>Mycobacterium</taxon>
    </lineage>
</organism>
<dbReference type="Proteomes" id="UP000193928">
    <property type="component" value="Unassembled WGS sequence"/>
</dbReference>
<dbReference type="CDD" id="cd00093">
    <property type="entry name" value="HTH_XRE"/>
    <property type="match status" value="1"/>
</dbReference>
<comment type="caution">
    <text evidence="2">The sequence shown here is derived from an EMBL/GenBank/DDBJ whole genome shotgun (WGS) entry which is preliminary data.</text>
</comment>
<evidence type="ECO:0000313" key="2">
    <source>
        <dbReference type="EMBL" id="ORV79981.1"/>
    </source>
</evidence>
<keyword evidence="3" id="KW-1185">Reference proteome</keyword>
<evidence type="ECO:0000313" key="3">
    <source>
        <dbReference type="Proteomes" id="UP000193928"/>
    </source>
</evidence>
<dbReference type="SMART" id="SM00530">
    <property type="entry name" value="HTH_XRE"/>
    <property type="match status" value="1"/>
</dbReference>
<dbReference type="InterPro" id="IPR001387">
    <property type="entry name" value="Cro/C1-type_HTH"/>
</dbReference>
<protein>
    <recommendedName>
        <fullName evidence="1">HTH cro/C1-type domain-containing protein</fullName>
    </recommendedName>
</protein>
<dbReference type="SUPFAM" id="SSF47413">
    <property type="entry name" value="lambda repressor-like DNA-binding domains"/>
    <property type="match status" value="1"/>
</dbReference>
<dbReference type="AlphaFoldDB" id="A0A1X1W1H5"/>
<feature type="domain" description="HTH cro/C1-type" evidence="1">
    <location>
        <begin position="22"/>
        <end position="81"/>
    </location>
</feature>
<dbReference type="Pfam" id="PF01381">
    <property type="entry name" value="HTH_3"/>
    <property type="match status" value="1"/>
</dbReference>
<dbReference type="PROSITE" id="PS50943">
    <property type="entry name" value="HTH_CROC1"/>
    <property type="match status" value="1"/>
</dbReference>
<dbReference type="Gene3D" id="1.10.260.40">
    <property type="entry name" value="lambda repressor-like DNA-binding domains"/>
    <property type="match status" value="1"/>
</dbReference>
<gene>
    <name evidence="2" type="ORF">AWC08_30425</name>
</gene>
<reference evidence="2 3" key="1">
    <citation type="submission" date="2016-01" db="EMBL/GenBank/DDBJ databases">
        <title>The new phylogeny of the genus Mycobacterium.</title>
        <authorList>
            <person name="Tarcisio F."/>
            <person name="Conor M."/>
            <person name="Antonella G."/>
            <person name="Elisabetta G."/>
            <person name="Giulia F.S."/>
            <person name="Sara T."/>
            <person name="Anna F."/>
            <person name="Clotilde B."/>
            <person name="Roberto B."/>
            <person name="Veronica D.S."/>
            <person name="Fabio R."/>
            <person name="Monica P."/>
            <person name="Olivier J."/>
            <person name="Enrico T."/>
            <person name="Nicola S."/>
        </authorList>
    </citation>
    <scope>NUCLEOTIDE SEQUENCE [LARGE SCALE GENOMIC DNA]</scope>
    <source>
        <strain evidence="2 3">DSM 44160</strain>
    </source>
</reference>
<evidence type="ECO:0000259" key="1">
    <source>
        <dbReference type="PROSITE" id="PS50943"/>
    </source>
</evidence>
<dbReference type="GO" id="GO:0003677">
    <property type="term" value="F:DNA binding"/>
    <property type="evidence" value="ECO:0007669"/>
    <property type="project" value="InterPro"/>
</dbReference>
<sequence>MENIRTGDEWQRDLAKRVGSAVADRRKELGMTAQQLAQRCGEIGLPIHRTTITKIENGRPRFDLGELMVLADALNTAPLVLLYPGPYGDSADLRVEVLPGQKVAPQVAAAWFSGRLRGVLREEYSRHTASLLAAMRREGAHGLREIREQVSQLSEMIDRAIDNGVGGDGRA</sequence>
<dbReference type="EMBL" id="LQOY01000143">
    <property type="protein sequence ID" value="ORV79981.1"/>
    <property type="molecule type" value="Genomic_DNA"/>
</dbReference>